<proteinExistence type="predicted"/>
<dbReference type="InterPro" id="IPR002048">
    <property type="entry name" value="EF_hand_dom"/>
</dbReference>
<dbReference type="PROSITE" id="PS00018">
    <property type="entry name" value="EF_HAND_1"/>
    <property type="match status" value="2"/>
</dbReference>
<evidence type="ECO:0000259" key="1">
    <source>
        <dbReference type="PROSITE" id="PS50222"/>
    </source>
</evidence>
<reference evidence="2 3" key="1">
    <citation type="submission" date="2016-12" db="EMBL/GenBank/DDBJ databases">
        <title>The draft genome sequence of Actinophytocola xinjiangensis.</title>
        <authorList>
            <person name="Wang W."/>
            <person name="Yuan L."/>
        </authorList>
    </citation>
    <scope>NUCLEOTIDE SEQUENCE [LARGE SCALE GENOMIC DNA]</scope>
    <source>
        <strain evidence="2 3">CGMCC 4.4663</strain>
    </source>
</reference>
<dbReference type="EMBL" id="MSIF01000013">
    <property type="protein sequence ID" value="OLF08194.1"/>
    <property type="molecule type" value="Genomic_DNA"/>
</dbReference>
<dbReference type="InterPro" id="IPR011992">
    <property type="entry name" value="EF-hand-dom_pair"/>
</dbReference>
<dbReference type="InterPro" id="IPR018247">
    <property type="entry name" value="EF_Hand_1_Ca_BS"/>
</dbReference>
<accession>A0A7Z0WJ60</accession>
<dbReference type="Gene3D" id="1.10.238.10">
    <property type="entry name" value="EF-hand"/>
    <property type="match status" value="1"/>
</dbReference>
<evidence type="ECO:0000313" key="3">
    <source>
        <dbReference type="Proteomes" id="UP000185696"/>
    </source>
</evidence>
<name>A0A7Z0WJ60_9PSEU</name>
<dbReference type="CDD" id="cd00051">
    <property type="entry name" value="EFh"/>
    <property type="match status" value="1"/>
</dbReference>
<feature type="domain" description="EF-hand" evidence="1">
    <location>
        <begin position="36"/>
        <end position="69"/>
    </location>
</feature>
<feature type="domain" description="EF-hand" evidence="1">
    <location>
        <begin position="1"/>
        <end position="35"/>
    </location>
</feature>
<dbReference type="SUPFAM" id="SSF47473">
    <property type="entry name" value="EF-hand"/>
    <property type="match status" value="1"/>
</dbReference>
<dbReference type="Pfam" id="PF13499">
    <property type="entry name" value="EF-hand_7"/>
    <property type="match status" value="1"/>
</dbReference>
<sequence length="69" mass="7599">MNDELAKAFAELDLNDDGQITEQEFVSAMSARGEHITEPEIKSIFADADADQDGRISLPEFTVAWNRAG</sequence>
<organism evidence="2 3">
    <name type="scientific">Actinophytocola xinjiangensis</name>
    <dbReference type="NCBI Taxonomy" id="485602"/>
    <lineage>
        <taxon>Bacteria</taxon>
        <taxon>Bacillati</taxon>
        <taxon>Actinomycetota</taxon>
        <taxon>Actinomycetes</taxon>
        <taxon>Pseudonocardiales</taxon>
        <taxon>Pseudonocardiaceae</taxon>
    </lineage>
</organism>
<protein>
    <recommendedName>
        <fullName evidence="1">EF-hand domain-containing protein</fullName>
    </recommendedName>
</protein>
<gene>
    <name evidence="2" type="ORF">BLA60_25415</name>
</gene>
<dbReference type="Proteomes" id="UP000185696">
    <property type="component" value="Unassembled WGS sequence"/>
</dbReference>
<evidence type="ECO:0000313" key="2">
    <source>
        <dbReference type="EMBL" id="OLF08194.1"/>
    </source>
</evidence>
<keyword evidence="3" id="KW-1185">Reference proteome</keyword>
<comment type="caution">
    <text evidence="2">The sequence shown here is derived from an EMBL/GenBank/DDBJ whole genome shotgun (WGS) entry which is preliminary data.</text>
</comment>
<dbReference type="GO" id="GO:0005509">
    <property type="term" value="F:calcium ion binding"/>
    <property type="evidence" value="ECO:0007669"/>
    <property type="project" value="InterPro"/>
</dbReference>
<dbReference type="SMART" id="SM00054">
    <property type="entry name" value="EFh"/>
    <property type="match status" value="2"/>
</dbReference>
<dbReference type="AlphaFoldDB" id="A0A7Z0WJ60"/>
<dbReference type="PROSITE" id="PS50222">
    <property type="entry name" value="EF_HAND_2"/>
    <property type="match status" value="2"/>
</dbReference>